<feature type="non-terminal residue" evidence="1">
    <location>
        <position position="150"/>
    </location>
</feature>
<protein>
    <submittedName>
        <fullName evidence="1">Uncharacterized protein</fullName>
    </submittedName>
</protein>
<proteinExistence type="predicted"/>
<dbReference type="EMBL" id="CAXAMN010027111">
    <property type="protein sequence ID" value="CAK9108495.1"/>
    <property type="molecule type" value="Genomic_DNA"/>
</dbReference>
<evidence type="ECO:0000313" key="2">
    <source>
        <dbReference type="Proteomes" id="UP001642484"/>
    </source>
</evidence>
<keyword evidence="2" id="KW-1185">Reference proteome</keyword>
<evidence type="ECO:0000313" key="1">
    <source>
        <dbReference type="EMBL" id="CAK9108495.1"/>
    </source>
</evidence>
<name>A0ABP0S876_9DINO</name>
<comment type="caution">
    <text evidence="1">The sequence shown here is derived from an EMBL/GenBank/DDBJ whole genome shotgun (WGS) entry which is preliminary data.</text>
</comment>
<accession>A0ABP0S876</accession>
<gene>
    <name evidence="1" type="ORF">CCMP2556_LOCUS50544</name>
</gene>
<organism evidence="1 2">
    <name type="scientific">Durusdinium trenchii</name>
    <dbReference type="NCBI Taxonomy" id="1381693"/>
    <lineage>
        <taxon>Eukaryota</taxon>
        <taxon>Sar</taxon>
        <taxon>Alveolata</taxon>
        <taxon>Dinophyceae</taxon>
        <taxon>Suessiales</taxon>
        <taxon>Symbiodiniaceae</taxon>
        <taxon>Durusdinium</taxon>
    </lineage>
</organism>
<sequence>MGAFVMEDLLDALDLEKQQIQKMADAHRVALDRCIQEAFGRILEMIQRSFSGEGDVPKSETVESSQQVVDLAATKLPRKPTLVAPSQTEQPNWPILDEFEQDWTRTPEASERVLAVPAVVDEEAELESKNCLSFDISKSPEHGRSPAKVV</sequence>
<reference evidence="1 2" key="1">
    <citation type="submission" date="2024-02" db="EMBL/GenBank/DDBJ databases">
        <authorList>
            <person name="Chen Y."/>
            <person name="Shah S."/>
            <person name="Dougan E. K."/>
            <person name="Thang M."/>
            <person name="Chan C."/>
        </authorList>
    </citation>
    <scope>NUCLEOTIDE SEQUENCE [LARGE SCALE GENOMIC DNA]</scope>
</reference>
<dbReference type="Proteomes" id="UP001642484">
    <property type="component" value="Unassembled WGS sequence"/>
</dbReference>